<dbReference type="Pfam" id="PF07728">
    <property type="entry name" value="AAA_5"/>
    <property type="match status" value="1"/>
</dbReference>
<keyword evidence="2" id="KW-0067">ATP-binding</keyword>
<evidence type="ECO:0000313" key="4">
    <source>
        <dbReference type="EMBL" id="KAE8674160.1"/>
    </source>
</evidence>
<dbReference type="GO" id="GO:0004523">
    <property type="term" value="F:RNA-DNA hybrid ribonuclease activity"/>
    <property type="evidence" value="ECO:0007669"/>
    <property type="project" value="InterPro"/>
</dbReference>
<dbReference type="GO" id="GO:0005634">
    <property type="term" value="C:nucleus"/>
    <property type="evidence" value="ECO:0007669"/>
    <property type="project" value="TreeGrafter"/>
</dbReference>
<dbReference type="Proteomes" id="UP000436088">
    <property type="component" value="Unassembled WGS sequence"/>
</dbReference>
<proteinExistence type="predicted"/>
<dbReference type="AlphaFoldDB" id="A0A6A2XVZ6"/>
<dbReference type="Gene3D" id="3.30.420.10">
    <property type="entry name" value="Ribonuclease H-like superfamily/Ribonuclease H"/>
    <property type="match status" value="1"/>
</dbReference>
<dbReference type="InterPro" id="IPR011704">
    <property type="entry name" value="ATPase_dyneun-rel_AAA"/>
</dbReference>
<keyword evidence="1" id="KW-0547">Nucleotide-binding</keyword>
<dbReference type="Gene3D" id="3.40.50.300">
    <property type="entry name" value="P-loop containing nucleotide triphosphate hydrolases"/>
    <property type="match status" value="3"/>
</dbReference>
<dbReference type="InterPro" id="IPR003593">
    <property type="entry name" value="AAA+_ATPase"/>
</dbReference>
<dbReference type="EMBL" id="VEPZ02001421">
    <property type="protein sequence ID" value="KAE8674160.1"/>
    <property type="molecule type" value="Genomic_DNA"/>
</dbReference>
<accession>A0A6A2XVZ6</accession>
<keyword evidence="5" id="KW-1185">Reference proteome</keyword>
<sequence length="1130" mass="127402">MRNDIVFNNGKLNFALLSFLSRYREAAWFSSKFPKLLVSFDSLVGDLALVDRVLCSEKRFSKLVRWSPPPFGFVKVNVDGVMDSLWSKGGIGGLIRDEKGVILGSFSERIGFGPPIMAELMAVKRGLNLFLESGMSANRRLILEFDNAVAMDWIKNPASSTPMFLSIVKDIAAIVVDKGVIVRHVVDNTNWLHSKLSKMNNYGWGDLGAPREANTDGMLHDDFFGIDPFYIEKVLLEGSPGVGKTSLIVALGKFSGHQVVRINLSEQTDMMDLLGSDLPIESDEGMKFAWSDGILLQALKEGCWVLLDELNLAPQSVLEGLNAILDHRAEVFIPELSRTFRCPASFRVFACQNPSSQGGGRKGLPKSFLNRFTKVYIDELVEEDYHFICSSLYPSVPSSVLSNLISFNGRLHEDTMLYHKFGQNGSPWEFNLRDVLRSCQILQGEPVSSFVNLIYVQRMRTAADRRQVMKLYEQIFGVKPSINPYPRVQLNPDYLIVGSAAIKRKFSQPSGSFSQLKVLPSVRCNLEAAAHCVQRGWLCILIGPPSSGKTSLIRLLAQLSGNVLHELNLSSATDISELLGCFEQYNALRDFRLVVSQVGHFVNEYSSLVLEASMDTFLRERKDLIAGWLALLSDVNTGLMPSSSFMCSENWNVISKSLSSLVEIIEQLKFDLEKNVLPVSWSSKDLERTMKTIIKLQDHKKKPYSVKFEWVMGLLIKAIENGEWIVLENANLCNPTVLDRINSLVEPDGTITVNECGFVDGKPVVLHPHSNFRMFLTVNPSFGEVSRAMRNRGVEIFMMDPYWIFEEGSGYNSEELAMEDVKSYLVLAGIPGVKLVDSMAKAHTYARVEGISLNVRITYLELARMANAIDIEDLAWYSREACVKLNCSYLEFLGAHYASHKLAVSCGICPVEDVLHRCGCKGTYLLDLKLHRRLHPHVSKRVTSDSDDKMELNLNVTNKMMLFAANWAIEQATEDDFQLYLQWFSWFSFQLESYDTSSKLLSDAIRCVGLLRLSSQQWNAERIVDLLSVIVKRCWKAEKICPSAVENMLVTKNFAENLSLCFKSEKSLLWVHGGHPILPSSPKLYHQQHQLLQFCDFVWPTKGKSFKQGMLPMLVSLWKFLFLFYRNLGL</sequence>
<dbReference type="InterPro" id="IPR012337">
    <property type="entry name" value="RNaseH-like_sf"/>
</dbReference>
<evidence type="ECO:0000256" key="1">
    <source>
        <dbReference type="ARBA" id="ARBA00022741"/>
    </source>
</evidence>
<organism evidence="4 5">
    <name type="scientific">Hibiscus syriacus</name>
    <name type="common">Rose of Sharon</name>
    <dbReference type="NCBI Taxonomy" id="106335"/>
    <lineage>
        <taxon>Eukaryota</taxon>
        <taxon>Viridiplantae</taxon>
        <taxon>Streptophyta</taxon>
        <taxon>Embryophyta</taxon>
        <taxon>Tracheophyta</taxon>
        <taxon>Spermatophyta</taxon>
        <taxon>Magnoliopsida</taxon>
        <taxon>eudicotyledons</taxon>
        <taxon>Gunneridae</taxon>
        <taxon>Pentapetalae</taxon>
        <taxon>rosids</taxon>
        <taxon>malvids</taxon>
        <taxon>Malvales</taxon>
        <taxon>Malvaceae</taxon>
        <taxon>Malvoideae</taxon>
        <taxon>Hibiscus</taxon>
    </lineage>
</organism>
<dbReference type="Pfam" id="PF17867">
    <property type="entry name" value="AAA_lid_7"/>
    <property type="match status" value="1"/>
</dbReference>
<dbReference type="CDD" id="cd00009">
    <property type="entry name" value="AAA"/>
    <property type="match status" value="1"/>
</dbReference>
<evidence type="ECO:0000256" key="2">
    <source>
        <dbReference type="ARBA" id="ARBA00022840"/>
    </source>
</evidence>
<dbReference type="InterPro" id="IPR002156">
    <property type="entry name" value="RNaseH_domain"/>
</dbReference>
<dbReference type="FunFam" id="3.40.50.300:FF:001384">
    <property type="entry name" value="Midasin"/>
    <property type="match status" value="1"/>
</dbReference>
<gene>
    <name evidence="4" type="ORF">F3Y22_tig00111769pilonHSYRG00499</name>
</gene>
<feature type="domain" description="AAA+ ATPase" evidence="3">
    <location>
        <begin position="230"/>
        <end position="382"/>
    </location>
</feature>
<dbReference type="SMART" id="SM00382">
    <property type="entry name" value="AAA"/>
    <property type="match status" value="2"/>
</dbReference>
<comment type="caution">
    <text evidence="4">The sequence shown here is derived from an EMBL/GenBank/DDBJ whole genome shotgun (WGS) entry which is preliminary data.</text>
</comment>
<dbReference type="InterPro" id="IPR044730">
    <property type="entry name" value="RNase_H-like_dom_plant"/>
</dbReference>
<dbReference type="InterPro" id="IPR040848">
    <property type="entry name" value="AAA_lid_7"/>
</dbReference>
<dbReference type="InterPro" id="IPR027417">
    <property type="entry name" value="P-loop_NTPase"/>
</dbReference>
<dbReference type="GO" id="GO:0000055">
    <property type="term" value="P:ribosomal large subunit export from nucleus"/>
    <property type="evidence" value="ECO:0007669"/>
    <property type="project" value="TreeGrafter"/>
</dbReference>
<protein>
    <recommendedName>
        <fullName evidence="3">AAA+ ATPase domain-containing protein</fullName>
    </recommendedName>
</protein>
<dbReference type="GO" id="GO:0000027">
    <property type="term" value="P:ribosomal large subunit assembly"/>
    <property type="evidence" value="ECO:0007669"/>
    <property type="project" value="TreeGrafter"/>
</dbReference>
<dbReference type="SUPFAM" id="SSF53098">
    <property type="entry name" value="Ribonuclease H-like"/>
    <property type="match status" value="1"/>
</dbReference>
<name>A0A6A2XVZ6_HIBSY</name>
<dbReference type="FunFam" id="3.40.50.300:FF:001861">
    <property type="entry name" value="Midasin"/>
    <property type="match status" value="1"/>
</dbReference>
<dbReference type="PANTHER" id="PTHR48103:SF2">
    <property type="entry name" value="MIDASIN"/>
    <property type="match status" value="1"/>
</dbReference>
<evidence type="ECO:0000259" key="3">
    <source>
        <dbReference type="SMART" id="SM00382"/>
    </source>
</evidence>
<dbReference type="PANTHER" id="PTHR48103">
    <property type="entry name" value="MIDASIN-RELATED"/>
    <property type="match status" value="1"/>
</dbReference>
<dbReference type="CDD" id="cd06222">
    <property type="entry name" value="RNase_H_like"/>
    <property type="match status" value="1"/>
</dbReference>
<dbReference type="GO" id="GO:0005524">
    <property type="term" value="F:ATP binding"/>
    <property type="evidence" value="ECO:0007669"/>
    <property type="project" value="UniProtKB-KW"/>
</dbReference>
<dbReference type="GO" id="GO:0016887">
    <property type="term" value="F:ATP hydrolysis activity"/>
    <property type="evidence" value="ECO:0007669"/>
    <property type="project" value="InterPro"/>
</dbReference>
<dbReference type="SUPFAM" id="SSF52540">
    <property type="entry name" value="P-loop containing nucleoside triphosphate hydrolases"/>
    <property type="match status" value="3"/>
</dbReference>
<dbReference type="Pfam" id="PF13456">
    <property type="entry name" value="RVT_3"/>
    <property type="match status" value="1"/>
</dbReference>
<reference evidence="4" key="1">
    <citation type="submission" date="2019-09" db="EMBL/GenBank/DDBJ databases">
        <title>Draft genome information of white flower Hibiscus syriacus.</title>
        <authorList>
            <person name="Kim Y.-M."/>
        </authorList>
    </citation>
    <scope>NUCLEOTIDE SEQUENCE [LARGE SCALE GENOMIC DNA]</scope>
    <source>
        <strain evidence="4">YM2019G1</strain>
    </source>
</reference>
<dbReference type="GO" id="GO:0003676">
    <property type="term" value="F:nucleic acid binding"/>
    <property type="evidence" value="ECO:0007669"/>
    <property type="project" value="InterPro"/>
</dbReference>
<dbReference type="GO" id="GO:0030687">
    <property type="term" value="C:preribosome, large subunit precursor"/>
    <property type="evidence" value="ECO:0007669"/>
    <property type="project" value="TreeGrafter"/>
</dbReference>
<feature type="domain" description="AAA+ ATPase" evidence="3">
    <location>
        <begin position="535"/>
        <end position="781"/>
    </location>
</feature>
<evidence type="ECO:0000313" key="5">
    <source>
        <dbReference type="Proteomes" id="UP000436088"/>
    </source>
</evidence>
<dbReference type="InterPro" id="IPR036397">
    <property type="entry name" value="RNaseH_sf"/>
</dbReference>